<evidence type="ECO:0000313" key="3">
    <source>
        <dbReference type="EMBL" id="THG34990.1"/>
    </source>
</evidence>
<name>A0A4S4FVP7_9MICO</name>
<dbReference type="RefSeq" id="WP_136421955.1">
    <property type="nucleotide sequence ID" value="NZ_SSSN01000003.1"/>
</dbReference>
<evidence type="ECO:0000256" key="1">
    <source>
        <dbReference type="ARBA" id="ARBA00006738"/>
    </source>
</evidence>
<dbReference type="AlphaFoldDB" id="A0A4S4FVP7"/>
<dbReference type="InterPro" id="IPR003509">
    <property type="entry name" value="UPF0102_YraN-like"/>
</dbReference>
<protein>
    <recommendedName>
        <fullName evidence="2">UPF0102 protein E6C70_02600</fullName>
    </recommendedName>
</protein>
<dbReference type="PANTHER" id="PTHR34039:SF1">
    <property type="entry name" value="UPF0102 PROTEIN YRAN"/>
    <property type="match status" value="1"/>
</dbReference>
<dbReference type="Gene3D" id="3.40.1350.10">
    <property type="match status" value="1"/>
</dbReference>
<dbReference type="GO" id="GO:0003676">
    <property type="term" value="F:nucleic acid binding"/>
    <property type="evidence" value="ECO:0007669"/>
    <property type="project" value="InterPro"/>
</dbReference>
<dbReference type="HAMAP" id="MF_00048">
    <property type="entry name" value="UPF0102"/>
    <property type="match status" value="1"/>
</dbReference>
<dbReference type="PANTHER" id="PTHR34039">
    <property type="entry name" value="UPF0102 PROTEIN YRAN"/>
    <property type="match status" value="1"/>
</dbReference>
<organism evidence="3 4">
    <name type="scientific">Orlajensenia flava</name>
    <dbReference type="NCBI Taxonomy" id="2565934"/>
    <lineage>
        <taxon>Bacteria</taxon>
        <taxon>Bacillati</taxon>
        <taxon>Actinomycetota</taxon>
        <taxon>Actinomycetes</taxon>
        <taxon>Micrococcales</taxon>
        <taxon>Microbacteriaceae</taxon>
        <taxon>Orlajensenia</taxon>
    </lineage>
</organism>
<dbReference type="CDD" id="cd20736">
    <property type="entry name" value="PoNe_Nuclease"/>
    <property type="match status" value="1"/>
</dbReference>
<evidence type="ECO:0000313" key="4">
    <source>
        <dbReference type="Proteomes" id="UP000307380"/>
    </source>
</evidence>
<dbReference type="Proteomes" id="UP000307380">
    <property type="component" value="Unassembled WGS sequence"/>
</dbReference>
<sequence>MAAKDELGRRGETLAADYLSANGYRVIDRNWRCRDGEIDVVAEQGDETVFVEVKTRSSTDFGHPFEAITLGKLRRMRRLAMAWCVQAGGWRRIRLDAIAVIARPGTRPSIEHLERLT</sequence>
<reference evidence="3 4" key="1">
    <citation type="submission" date="2019-04" db="EMBL/GenBank/DDBJ databases">
        <authorList>
            <person name="Jiang L."/>
        </authorList>
    </citation>
    <scope>NUCLEOTIDE SEQUENCE [LARGE SCALE GENOMIC DNA]</scope>
    <source>
        <strain evidence="3 4">YIM 131861</strain>
    </source>
</reference>
<comment type="similarity">
    <text evidence="1 2">Belongs to the UPF0102 family.</text>
</comment>
<accession>A0A4S4FVP7</accession>
<dbReference type="InterPro" id="IPR011856">
    <property type="entry name" value="tRNA_endonuc-like_dom_sf"/>
</dbReference>
<keyword evidence="4" id="KW-1185">Reference proteome</keyword>
<dbReference type="OrthoDB" id="9794876at2"/>
<dbReference type="NCBIfam" id="NF009150">
    <property type="entry name" value="PRK12497.1-3"/>
    <property type="match status" value="1"/>
</dbReference>
<evidence type="ECO:0000256" key="2">
    <source>
        <dbReference type="HAMAP-Rule" id="MF_00048"/>
    </source>
</evidence>
<dbReference type="EMBL" id="SSSN01000003">
    <property type="protein sequence ID" value="THG34990.1"/>
    <property type="molecule type" value="Genomic_DNA"/>
</dbReference>
<gene>
    <name evidence="3" type="ORF">E6C70_02600</name>
</gene>
<comment type="caution">
    <text evidence="3">The sequence shown here is derived from an EMBL/GenBank/DDBJ whole genome shotgun (WGS) entry which is preliminary data.</text>
</comment>
<proteinExistence type="inferred from homology"/>
<dbReference type="NCBIfam" id="NF009154">
    <property type="entry name" value="PRK12497.3-3"/>
    <property type="match status" value="1"/>
</dbReference>
<dbReference type="Pfam" id="PF02021">
    <property type="entry name" value="UPF0102"/>
    <property type="match status" value="1"/>
</dbReference>
<dbReference type="SUPFAM" id="SSF52980">
    <property type="entry name" value="Restriction endonuclease-like"/>
    <property type="match status" value="1"/>
</dbReference>
<dbReference type="InterPro" id="IPR011335">
    <property type="entry name" value="Restrct_endonuc-II-like"/>
</dbReference>